<evidence type="ECO:0000313" key="1">
    <source>
        <dbReference type="EMBL" id="USV58637.1"/>
    </source>
</evidence>
<dbReference type="EMBL" id="CP099717">
    <property type="protein sequence ID" value="USV58637.1"/>
    <property type="molecule type" value="Genomic_DNA"/>
</dbReference>
<gene>
    <name evidence="1" type="ORF">NHF51_05680</name>
</gene>
<organism evidence="1 2">
    <name type="scientific">Aeromonas encheleia</name>
    <dbReference type="NCBI Taxonomy" id="73010"/>
    <lineage>
        <taxon>Bacteria</taxon>
        <taxon>Pseudomonadati</taxon>
        <taxon>Pseudomonadota</taxon>
        <taxon>Gammaproteobacteria</taxon>
        <taxon>Aeromonadales</taxon>
        <taxon>Aeromonadaceae</taxon>
        <taxon>Aeromonas</taxon>
    </lineage>
</organism>
<dbReference type="Proteomes" id="UP001056890">
    <property type="component" value="Chromosome"/>
</dbReference>
<dbReference type="AlphaFoldDB" id="A0AAE9MJ37"/>
<evidence type="ECO:0000313" key="2">
    <source>
        <dbReference type="Proteomes" id="UP001056890"/>
    </source>
</evidence>
<protein>
    <submittedName>
        <fullName evidence="1">Uncharacterized protein</fullName>
    </submittedName>
</protein>
<sequence>MIQLTDKAKNERLDAKMLHLSRKYSTIFSAISIARQISLKREPIIHGMPWQQMRIKPRRERGKRLPLDPAPEAVAAPNVLHVIKFQVADNTIYVTLFTEWIIN</sequence>
<reference evidence="1" key="1">
    <citation type="submission" date="2022-06" db="EMBL/GenBank/DDBJ databases">
        <title>Complete Genome of Aeromonas sp. Strain SOD01 Isolated from an Urban Freshwater Stream.</title>
        <authorList>
            <person name="Williams L.E."/>
            <person name="Brysgel T."/>
            <person name="Capestro E.M."/>
            <person name="Foltz G.V."/>
            <person name="Gardner A.E."/>
            <person name="Ingrassia J."/>
            <person name="Peterson E."/>
            <person name="Arruda J."/>
            <person name="Flaherty I."/>
            <person name="Hunt M."/>
            <person name="Pappas G."/>
            <person name="Ramsaran S."/>
            <person name="Rocha M."/>
        </authorList>
    </citation>
    <scope>NUCLEOTIDE SEQUENCE</scope>
    <source>
        <strain evidence="1">SOD01</strain>
    </source>
</reference>
<accession>A0AAE9MJ37</accession>
<dbReference type="RefSeq" id="WP_252995830.1">
    <property type="nucleotide sequence ID" value="NZ_CP099717.1"/>
</dbReference>
<name>A0AAE9MJ37_9GAMM</name>
<keyword evidence="2" id="KW-1185">Reference proteome</keyword>
<proteinExistence type="predicted"/>